<protein>
    <submittedName>
        <fullName evidence="4">Uncharacterized protein</fullName>
    </submittedName>
</protein>
<dbReference type="AlphaFoldDB" id="A0AAF5CWH3"/>
<feature type="coiled-coil region" evidence="1">
    <location>
        <begin position="252"/>
        <end position="282"/>
    </location>
</feature>
<keyword evidence="3" id="KW-1185">Reference proteome</keyword>
<proteinExistence type="predicted"/>
<reference evidence="4" key="1">
    <citation type="submission" date="2024-02" db="UniProtKB">
        <authorList>
            <consortium name="WormBaseParasite"/>
        </authorList>
    </citation>
    <scope>IDENTIFICATION</scope>
</reference>
<evidence type="ECO:0000256" key="1">
    <source>
        <dbReference type="SAM" id="Coils"/>
    </source>
</evidence>
<feature type="transmembrane region" description="Helical" evidence="2">
    <location>
        <begin position="39"/>
        <end position="59"/>
    </location>
</feature>
<keyword evidence="2" id="KW-0472">Membrane</keyword>
<keyword evidence="2" id="KW-1133">Transmembrane helix</keyword>
<evidence type="ECO:0000256" key="2">
    <source>
        <dbReference type="SAM" id="Phobius"/>
    </source>
</evidence>
<evidence type="ECO:0000313" key="3">
    <source>
        <dbReference type="Proteomes" id="UP000035681"/>
    </source>
</evidence>
<evidence type="ECO:0000313" key="4">
    <source>
        <dbReference type="WBParaSite" id="TCONS_00002877.p1"/>
    </source>
</evidence>
<sequence length="302" mass="35319">MAGVMEKGGENYMYGSLKYINIVIFFLTNLSIKDRSSTFLLLVMVTLKITFVFLFLLLICQVHTIWIGEEYWTSIDKFGNFLDGRTIDDFVTIDSNKNLKNPNEKIFIAFWIIKDLYGHHEAFGTARIYGPGKVCGTFLNRQNTSENLCGGFRVLSRHKINGINPFEFVPITQVIRPYAVTYRRQHPARIYSYNKYENFIGTANLRSRIVWGIESDLTIIKVEESLTYDDYVQNIEILIKNPSLEQVDTIMLEKLRQEREDAEKLRRQKEEEEKLKQGLVLDEEVHNLSNDNEPKFKHKMLH</sequence>
<dbReference type="WBParaSite" id="TCONS_00002877.p1">
    <property type="protein sequence ID" value="TCONS_00002877.p1"/>
    <property type="gene ID" value="XLOC_002670"/>
</dbReference>
<keyword evidence="1" id="KW-0175">Coiled coil</keyword>
<feature type="transmembrane region" description="Helical" evidence="2">
    <location>
        <begin position="12"/>
        <end position="32"/>
    </location>
</feature>
<name>A0AAF5CWH3_STRER</name>
<organism evidence="3 4">
    <name type="scientific">Strongyloides stercoralis</name>
    <name type="common">Threadworm</name>
    <dbReference type="NCBI Taxonomy" id="6248"/>
    <lineage>
        <taxon>Eukaryota</taxon>
        <taxon>Metazoa</taxon>
        <taxon>Ecdysozoa</taxon>
        <taxon>Nematoda</taxon>
        <taxon>Chromadorea</taxon>
        <taxon>Rhabditida</taxon>
        <taxon>Tylenchina</taxon>
        <taxon>Panagrolaimomorpha</taxon>
        <taxon>Strongyloidoidea</taxon>
        <taxon>Strongyloididae</taxon>
        <taxon>Strongyloides</taxon>
    </lineage>
</organism>
<accession>A0AAF5CWH3</accession>
<dbReference type="Proteomes" id="UP000035681">
    <property type="component" value="Unplaced"/>
</dbReference>
<keyword evidence="2" id="KW-0812">Transmembrane</keyword>